<comment type="caution">
    <text evidence="1">The sequence shown here is derived from an EMBL/GenBank/DDBJ whole genome shotgun (WGS) entry which is preliminary data.</text>
</comment>
<keyword evidence="2" id="KW-1185">Reference proteome</keyword>
<dbReference type="Proteomes" id="UP001152320">
    <property type="component" value="Chromosome 11"/>
</dbReference>
<dbReference type="AlphaFoldDB" id="A0A9Q1H377"/>
<evidence type="ECO:0000313" key="1">
    <source>
        <dbReference type="EMBL" id="KAJ8033627.1"/>
    </source>
</evidence>
<reference evidence="1" key="1">
    <citation type="submission" date="2021-10" db="EMBL/GenBank/DDBJ databases">
        <title>Tropical sea cucumber genome reveals ecological adaptation and Cuvierian tubules defense mechanism.</title>
        <authorList>
            <person name="Chen T."/>
        </authorList>
    </citation>
    <scope>NUCLEOTIDE SEQUENCE</scope>
    <source>
        <strain evidence="1">Nanhai2018</strain>
        <tissue evidence="1">Muscle</tissue>
    </source>
</reference>
<dbReference type="EMBL" id="JAIZAY010000011">
    <property type="protein sequence ID" value="KAJ8033627.1"/>
    <property type="molecule type" value="Genomic_DNA"/>
</dbReference>
<protein>
    <submittedName>
        <fullName evidence="1">Uncharacterized protein</fullName>
    </submittedName>
</protein>
<evidence type="ECO:0000313" key="2">
    <source>
        <dbReference type="Proteomes" id="UP001152320"/>
    </source>
</evidence>
<organism evidence="1 2">
    <name type="scientific">Holothuria leucospilota</name>
    <name type="common">Black long sea cucumber</name>
    <name type="synonym">Mertensiothuria leucospilota</name>
    <dbReference type="NCBI Taxonomy" id="206669"/>
    <lineage>
        <taxon>Eukaryota</taxon>
        <taxon>Metazoa</taxon>
        <taxon>Echinodermata</taxon>
        <taxon>Eleutherozoa</taxon>
        <taxon>Echinozoa</taxon>
        <taxon>Holothuroidea</taxon>
        <taxon>Aspidochirotacea</taxon>
        <taxon>Aspidochirotida</taxon>
        <taxon>Holothuriidae</taxon>
        <taxon>Holothuria</taxon>
    </lineage>
</organism>
<dbReference type="OrthoDB" id="419189at2759"/>
<name>A0A9Q1H377_HOLLE</name>
<sequence length="70" mass="8253">MLKLRTNKRVLRSSARRILLIPKTHCKSFGDRSFAVAGPRLWNDLPSDIQFPPTLQVFRTMLKTWLFSMY</sequence>
<proteinExistence type="predicted"/>
<accession>A0A9Q1H377</accession>
<gene>
    <name evidence="1" type="ORF">HOLleu_23936</name>
</gene>